<dbReference type="AlphaFoldDB" id="A0A5E7VHL9"/>
<sequence length="118" mass="13176">MLAMDVNDNAYLLDKRGAYVGASLLAMDVNDNACLQVKRGAFESIASKLAPTKVGFESKVDGLSVDHRQPIERPRTRSAVSRQLFLAFPTMQRHFAQHFSEIRRLVAPVFRLGSQTAR</sequence>
<evidence type="ECO:0000313" key="2">
    <source>
        <dbReference type="Proteomes" id="UP000381378"/>
    </source>
</evidence>
<organism evidence="1 2">
    <name type="scientific">Pseudomonas fluorescens</name>
    <dbReference type="NCBI Taxonomy" id="294"/>
    <lineage>
        <taxon>Bacteria</taxon>
        <taxon>Pseudomonadati</taxon>
        <taxon>Pseudomonadota</taxon>
        <taxon>Gammaproteobacteria</taxon>
        <taxon>Pseudomonadales</taxon>
        <taxon>Pseudomonadaceae</taxon>
        <taxon>Pseudomonas</taxon>
    </lineage>
</organism>
<protein>
    <submittedName>
        <fullName evidence="1">Uncharacterized protein</fullName>
    </submittedName>
</protein>
<dbReference type="EMBL" id="CABVJF010000026">
    <property type="protein sequence ID" value="VVQ22143.1"/>
    <property type="molecule type" value="Genomic_DNA"/>
</dbReference>
<proteinExistence type="predicted"/>
<evidence type="ECO:0000313" key="1">
    <source>
        <dbReference type="EMBL" id="VVQ22143.1"/>
    </source>
</evidence>
<gene>
    <name evidence="1" type="ORF">PS928_05287</name>
</gene>
<reference evidence="1 2" key="1">
    <citation type="submission" date="2019-09" db="EMBL/GenBank/DDBJ databases">
        <authorList>
            <person name="Chandra G."/>
            <person name="Truman W A."/>
        </authorList>
    </citation>
    <scope>NUCLEOTIDE SEQUENCE [LARGE SCALE GENOMIC DNA]</scope>
    <source>
        <strain evidence="1">PS928</strain>
    </source>
</reference>
<dbReference type="Proteomes" id="UP000381378">
    <property type="component" value="Unassembled WGS sequence"/>
</dbReference>
<accession>A0A5E7VHL9</accession>
<name>A0A5E7VHL9_PSEFL</name>